<evidence type="ECO:0000313" key="1">
    <source>
        <dbReference type="EMBL" id="ERK72063.1"/>
    </source>
</evidence>
<protein>
    <submittedName>
        <fullName evidence="1">Uncharacterized protein</fullName>
    </submittedName>
</protein>
<dbReference type="EMBL" id="AWVQ01000193">
    <property type="protein sequence ID" value="ERK72063.1"/>
    <property type="molecule type" value="Genomic_DNA"/>
</dbReference>
<proteinExistence type="predicted"/>
<evidence type="ECO:0000313" key="2">
    <source>
        <dbReference type="Proteomes" id="UP000016605"/>
    </source>
</evidence>
<feature type="non-terminal residue" evidence="1">
    <location>
        <position position="62"/>
    </location>
</feature>
<name>U2T3L1_LEIAQ</name>
<dbReference type="Proteomes" id="UP000016605">
    <property type="component" value="Unassembled WGS sequence"/>
</dbReference>
<comment type="caution">
    <text evidence="1">The sequence shown here is derived from an EMBL/GenBank/DDBJ whole genome shotgun (WGS) entry which is preliminary data.</text>
</comment>
<dbReference type="HOGENOM" id="CLU_2909411_0_0_11"/>
<reference evidence="1 2" key="1">
    <citation type="submission" date="2013-08" db="EMBL/GenBank/DDBJ databases">
        <authorList>
            <person name="Weinstock G."/>
            <person name="Sodergren E."/>
            <person name="Wylie T."/>
            <person name="Fulton L."/>
            <person name="Fulton R."/>
            <person name="Fronick C."/>
            <person name="O'Laughlin M."/>
            <person name="Godfrey J."/>
            <person name="Miner T."/>
            <person name="Herter B."/>
            <person name="Appelbaum E."/>
            <person name="Cordes M."/>
            <person name="Lek S."/>
            <person name="Wollam A."/>
            <person name="Pepin K.H."/>
            <person name="Palsikar V.B."/>
            <person name="Mitreva M."/>
            <person name="Wilson R.K."/>
        </authorList>
    </citation>
    <scope>NUCLEOTIDE SEQUENCE [LARGE SCALE GENOMIC DNA]</scope>
    <source>
        <strain evidence="1 2">ATCC 14665</strain>
    </source>
</reference>
<accession>U2T3L1</accession>
<sequence>MLPLSDPVSHCPSTGAELLVPVGRGVEVAVDVEVDVDAVGVEVGEPDAEHPATARTRAPAAS</sequence>
<dbReference type="AlphaFoldDB" id="U2T3L1"/>
<organism evidence="1 2">
    <name type="scientific">Leifsonia aquatica ATCC 14665</name>
    <dbReference type="NCBI Taxonomy" id="1358026"/>
    <lineage>
        <taxon>Bacteria</taxon>
        <taxon>Bacillati</taxon>
        <taxon>Actinomycetota</taxon>
        <taxon>Actinomycetes</taxon>
        <taxon>Micrococcales</taxon>
        <taxon>Microbacteriaceae</taxon>
        <taxon>Leifsonia</taxon>
    </lineage>
</organism>
<gene>
    <name evidence="1" type="ORF">N136_01580</name>
</gene>